<evidence type="ECO:0000313" key="3">
    <source>
        <dbReference type="EMBL" id="SEB48394.1"/>
    </source>
</evidence>
<gene>
    <name evidence="3" type="ORF">SAMN04489745_0322</name>
</gene>
<dbReference type="PROSITE" id="PS00061">
    <property type="entry name" value="ADH_SHORT"/>
    <property type="match status" value="1"/>
</dbReference>
<dbReference type="Proteomes" id="UP000182652">
    <property type="component" value="Unassembled WGS sequence"/>
</dbReference>
<sequence length="259" mass="27585">MNREQRPIALVTGVGRRQSIGAALAVALAEEGWDLALNYWTPYNERLGLERDADAPAAVAEECRALGAAVELLPGDLADPETPSALIGDAADRLGPLTGLVMSHCESVDSAFLDTGLESWDRHFAVNARASWLLIKAFADRLPVVEEPGRAEARIVALTSDHVAYNLPYGASKGALDRIVIAAATELADRGVRANVINPGPVDTGWMSDEVRAWCLRETAAGRLGTAQDTANLVRFLFSDAGSWINGQLLHSNGGFTIG</sequence>
<reference evidence="3 4" key="1">
    <citation type="submission" date="2016-10" db="EMBL/GenBank/DDBJ databases">
        <authorList>
            <person name="de Groot N.N."/>
        </authorList>
    </citation>
    <scope>NUCLEOTIDE SEQUENCE [LARGE SCALE GENOMIC DNA]</scope>
    <source>
        <strain evidence="3 4">DSM 10495</strain>
    </source>
</reference>
<keyword evidence="4" id="KW-1185">Reference proteome</keyword>
<dbReference type="GO" id="GO:0016614">
    <property type="term" value="F:oxidoreductase activity, acting on CH-OH group of donors"/>
    <property type="evidence" value="ECO:0007669"/>
    <property type="project" value="UniProtKB-ARBA"/>
</dbReference>
<dbReference type="EMBL" id="FNSN01000003">
    <property type="protein sequence ID" value="SEB48394.1"/>
    <property type="molecule type" value="Genomic_DNA"/>
</dbReference>
<dbReference type="PANTHER" id="PTHR48107:SF7">
    <property type="entry name" value="RE15974P"/>
    <property type="match status" value="1"/>
</dbReference>
<dbReference type="PANTHER" id="PTHR48107">
    <property type="entry name" value="NADPH-DEPENDENT ALDEHYDE REDUCTASE-LIKE PROTEIN, CHLOROPLASTIC-RELATED"/>
    <property type="match status" value="1"/>
</dbReference>
<proteinExistence type="inferred from homology"/>
<dbReference type="AlphaFoldDB" id="A0A1H4JQ01"/>
<keyword evidence="2" id="KW-0560">Oxidoreductase</keyword>
<protein>
    <submittedName>
        <fullName evidence="3">3-oxoacyl-[acyl-carrier protein] reductase</fullName>
    </submittedName>
</protein>
<dbReference type="InterPro" id="IPR020904">
    <property type="entry name" value="Sc_DH/Rdtase_CS"/>
</dbReference>
<comment type="similarity">
    <text evidence="1">Belongs to the short-chain dehydrogenases/reductases (SDR) family.</text>
</comment>
<dbReference type="PRINTS" id="PR00081">
    <property type="entry name" value="GDHRDH"/>
</dbReference>
<accession>A0A1H4JQ01</accession>
<dbReference type="InterPro" id="IPR036291">
    <property type="entry name" value="NAD(P)-bd_dom_sf"/>
</dbReference>
<dbReference type="CDD" id="cd05233">
    <property type="entry name" value="SDR_c"/>
    <property type="match status" value="1"/>
</dbReference>
<evidence type="ECO:0000256" key="2">
    <source>
        <dbReference type="ARBA" id="ARBA00023002"/>
    </source>
</evidence>
<dbReference type="SUPFAM" id="SSF51735">
    <property type="entry name" value="NAD(P)-binding Rossmann-fold domains"/>
    <property type="match status" value="1"/>
</dbReference>
<organism evidence="3 4">
    <name type="scientific">Arthrobacter woluwensis</name>
    <dbReference type="NCBI Taxonomy" id="156980"/>
    <lineage>
        <taxon>Bacteria</taxon>
        <taxon>Bacillati</taxon>
        <taxon>Actinomycetota</taxon>
        <taxon>Actinomycetes</taxon>
        <taxon>Micrococcales</taxon>
        <taxon>Micrococcaceae</taxon>
        <taxon>Arthrobacter</taxon>
    </lineage>
</organism>
<dbReference type="Gene3D" id="3.40.50.720">
    <property type="entry name" value="NAD(P)-binding Rossmann-like Domain"/>
    <property type="match status" value="1"/>
</dbReference>
<dbReference type="Pfam" id="PF13561">
    <property type="entry name" value="adh_short_C2"/>
    <property type="match status" value="1"/>
</dbReference>
<dbReference type="STRING" id="156980.SAMN04489745_0322"/>
<dbReference type="RefSeq" id="WP_066213161.1">
    <property type="nucleotide sequence ID" value="NZ_FNSN01000003.1"/>
</dbReference>
<evidence type="ECO:0000313" key="4">
    <source>
        <dbReference type="Proteomes" id="UP000182652"/>
    </source>
</evidence>
<name>A0A1H4JQ01_9MICC</name>
<dbReference type="InterPro" id="IPR002347">
    <property type="entry name" value="SDR_fam"/>
</dbReference>
<evidence type="ECO:0000256" key="1">
    <source>
        <dbReference type="ARBA" id="ARBA00006484"/>
    </source>
</evidence>